<evidence type="ECO:0000259" key="2">
    <source>
        <dbReference type="Pfam" id="PF19431"/>
    </source>
</evidence>
<feature type="region of interest" description="Disordered" evidence="1">
    <location>
        <begin position="1"/>
        <end position="55"/>
    </location>
</feature>
<dbReference type="Proteomes" id="UP000005408">
    <property type="component" value="Unassembled WGS sequence"/>
</dbReference>
<feature type="compositionally biased region" description="Polar residues" evidence="1">
    <location>
        <begin position="454"/>
        <end position="475"/>
    </location>
</feature>
<feature type="compositionally biased region" description="Basic and acidic residues" evidence="1">
    <location>
        <begin position="139"/>
        <end position="152"/>
    </location>
</feature>
<keyword evidence="4" id="KW-1185">Reference proteome</keyword>
<organism evidence="3 4">
    <name type="scientific">Magallana gigas</name>
    <name type="common">Pacific oyster</name>
    <name type="synonym">Crassostrea gigas</name>
    <dbReference type="NCBI Taxonomy" id="29159"/>
    <lineage>
        <taxon>Eukaryota</taxon>
        <taxon>Metazoa</taxon>
        <taxon>Spiralia</taxon>
        <taxon>Lophotrochozoa</taxon>
        <taxon>Mollusca</taxon>
        <taxon>Bivalvia</taxon>
        <taxon>Autobranchia</taxon>
        <taxon>Pteriomorphia</taxon>
        <taxon>Ostreida</taxon>
        <taxon>Ostreoidea</taxon>
        <taxon>Ostreidae</taxon>
        <taxon>Magallana</taxon>
    </lineage>
</organism>
<evidence type="ECO:0000313" key="3">
    <source>
        <dbReference type="EnsemblMetazoa" id="G18943.1:cds"/>
    </source>
</evidence>
<feature type="compositionally biased region" description="Polar residues" evidence="1">
    <location>
        <begin position="570"/>
        <end position="579"/>
    </location>
</feature>
<evidence type="ECO:0000256" key="1">
    <source>
        <dbReference type="SAM" id="MobiDB-lite"/>
    </source>
</evidence>
<accession>A0A8W8JGJ2</accession>
<feature type="region of interest" description="Disordered" evidence="1">
    <location>
        <begin position="139"/>
        <end position="159"/>
    </location>
</feature>
<dbReference type="EnsemblMetazoa" id="G18943.1">
    <property type="protein sequence ID" value="G18943.1:cds"/>
    <property type="gene ID" value="G18943"/>
</dbReference>
<dbReference type="AlphaFoldDB" id="A0A8W8JGJ2"/>
<feature type="region of interest" description="Disordered" evidence="1">
    <location>
        <begin position="450"/>
        <end position="475"/>
    </location>
</feature>
<evidence type="ECO:0000313" key="4">
    <source>
        <dbReference type="Proteomes" id="UP000005408"/>
    </source>
</evidence>
<dbReference type="InterPro" id="IPR045801">
    <property type="entry name" value="MEKK4_N"/>
</dbReference>
<feature type="region of interest" description="Disordered" evidence="1">
    <location>
        <begin position="540"/>
        <end position="579"/>
    </location>
</feature>
<protein>
    <recommendedName>
        <fullName evidence="2">Mitogen-activated protein kinase kinase kinase N-terminal domain-containing protein</fullName>
    </recommendedName>
</protein>
<reference evidence="3" key="1">
    <citation type="submission" date="2022-08" db="UniProtKB">
        <authorList>
            <consortium name="EnsemblMetazoa"/>
        </authorList>
    </citation>
    <scope>IDENTIFICATION</scope>
    <source>
        <strain evidence="3">05x7-T-G4-1.051#20</strain>
    </source>
</reference>
<dbReference type="Pfam" id="PF19431">
    <property type="entry name" value="MEKK4_N"/>
    <property type="match status" value="2"/>
</dbReference>
<name>A0A8W8JGJ2_MAGGI</name>
<proteinExistence type="predicted"/>
<dbReference type="GO" id="GO:0000165">
    <property type="term" value="P:MAPK cascade"/>
    <property type="evidence" value="ECO:0007669"/>
    <property type="project" value="InterPro"/>
</dbReference>
<feature type="domain" description="Mitogen-activated protein kinase kinase kinase N-terminal" evidence="2">
    <location>
        <begin position="428"/>
        <end position="540"/>
    </location>
</feature>
<sequence length="579" mass="65708">MADGELKTPLLTTPTEDFNPLAEDPDNFISGHSPQRQGHHDADCSGSEEESDYQCNSMEEMSTGNLYGVTPPTYMRGVKRDKKKHQTNIQKSSYKQFTELKKASKKSHRNAVIKERYANDPLFCKLGHIDSDDNLDKDFADDKDKRSMDRREMRKKSMTKTIAHERLAKRSSSDLAAIDTSTVDVPVPQAAAKFDTSGRFSSFNFGSKLPVDSSGRFTSFNLKSHPLSMMGQSLSSSWSVGRSEHRRQSVVNVEVPKERVDFFKIFSTLLNMGSNSKKEKDAKGVKEKMSYRRQISSEQELWQERYKDYLWLELQMEKNGFQNQLEQEEFLQNERAKIPGVIEEILNFRFECSVELSDSKSEEDSYANRQNEGTAYSFTLSSETVAQQREALKYVQELLDKLDSCLNRVDIPKIQESVSGYSEDEVEIPSPECLGAQTDNAKRVTFTLHPSRASKISSPDSSEIPSRGSKLSSTYSLGSLSRASSEASLDELHHTSAKLLFRKYVDKTLKRMGMNKMLLRFKELLDRTLQRAREALQRPKTLPQLEMQSPEVDGTVQLSSSPSLDLHYTDASSTSINFH</sequence>
<feature type="domain" description="Mitogen-activated protein kinase kinase kinase N-terminal" evidence="2">
    <location>
        <begin position="224"/>
        <end position="404"/>
    </location>
</feature>